<organism evidence="1 2">
    <name type="scientific">Hyalangium minutum</name>
    <dbReference type="NCBI Taxonomy" id="394096"/>
    <lineage>
        <taxon>Bacteria</taxon>
        <taxon>Pseudomonadati</taxon>
        <taxon>Myxococcota</taxon>
        <taxon>Myxococcia</taxon>
        <taxon>Myxococcales</taxon>
        <taxon>Cystobacterineae</taxon>
        <taxon>Archangiaceae</taxon>
        <taxon>Hyalangium</taxon>
    </lineage>
</organism>
<dbReference type="PATRIC" id="fig|394096.3.peg.2343"/>
<accession>A0A085WT13</accession>
<comment type="caution">
    <text evidence="1">The sequence shown here is derived from an EMBL/GenBank/DDBJ whole genome shotgun (WGS) entry which is preliminary data.</text>
</comment>
<dbReference type="EMBL" id="JMCB01000003">
    <property type="protein sequence ID" value="KFE70826.1"/>
    <property type="molecule type" value="Genomic_DNA"/>
</dbReference>
<keyword evidence="2" id="KW-1185">Reference proteome</keyword>
<sequence length="714" mass="75546">MKRFFLCLALGAGLLSCSESLTTRTSAGLAGTYDVALAGRYLFVTSSDRNELRVLDLEGSPRDFVRAPNPLEALSIPVLDRPSNLTRDMVYAVESLQHNDGTVFARRVVQDAGAPLVYARSFGSRQISVITADDPSLFKERQRLVGKGLITAFAARGPVHTRIQRQTVDSNGNVTGYEVPDGGDVIDPARSSSVLYYAEQSGLNAKLYRLDMAHPDAPVALDLALAGSTVTALLVLPPALDQPGQESLVIATHSTTGSGGETFRVEVNNTQVSRGVTYAFGAPVRALATHTLAETSPTDWFECSFDPEKRDTSGTPVPPDPLVTGQYVFGILDEGACGDQQSCSGVLAVDSVTGAHALDPSGLPMLPISVGTALPTGLTLAEGVDVNMPCQLKNEPTRTVPIVRRPLVGIVPASNGAITLFDAVRMRQFDLDPLGAGVTYTLVNSAGTTLTTDVPELTISVQEGVTRTDTYRLLYELGLPGLSSVARSEVPCPSGIPQGTCLELSADTSQVELGDVVVLRNTAGTCKLTVDSTTREIDFKVLGKVASADGKTILSVETINPAALPAECQEMSSLVVRAKGTRPFVITSDSKGYLGRMGEGDTFEMAGTYYSHPVSVLDPAPKDIVIKTTRGVARGDQYIINASSHYLPYIFTPDVTSTTAGLATYRLPGAVVYSRVGGTDLAYIAYPSADGILQVSLETITDNAANTTGLVPFE</sequence>
<dbReference type="AlphaFoldDB" id="A0A085WT13"/>
<evidence type="ECO:0000313" key="1">
    <source>
        <dbReference type="EMBL" id="KFE70826.1"/>
    </source>
</evidence>
<dbReference type="RefSeq" id="WP_044186056.1">
    <property type="nucleotide sequence ID" value="NZ_JMCB01000003.1"/>
</dbReference>
<dbReference type="Proteomes" id="UP000028725">
    <property type="component" value="Unassembled WGS sequence"/>
</dbReference>
<evidence type="ECO:0000313" key="2">
    <source>
        <dbReference type="Proteomes" id="UP000028725"/>
    </source>
</evidence>
<name>A0A085WT13_9BACT</name>
<dbReference type="OrthoDB" id="5489136at2"/>
<dbReference type="STRING" id="394096.DB31_5868"/>
<proteinExistence type="predicted"/>
<dbReference type="PROSITE" id="PS51257">
    <property type="entry name" value="PROKAR_LIPOPROTEIN"/>
    <property type="match status" value="1"/>
</dbReference>
<protein>
    <recommendedName>
        <fullName evidence="3">Lipoprotein</fullName>
    </recommendedName>
</protein>
<gene>
    <name evidence="1" type="ORF">DB31_5868</name>
</gene>
<evidence type="ECO:0008006" key="3">
    <source>
        <dbReference type="Google" id="ProtNLM"/>
    </source>
</evidence>
<reference evidence="1 2" key="1">
    <citation type="submission" date="2014-04" db="EMBL/GenBank/DDBJ databases">
        <title>Genome assembly of Hyalangium minutum DSM 14724.</title>
        <authorList>
            <person name="Sharma G."/>
            <person name="Subramanian S."/>
        </authorList>
    </citation>
    <scope>NUCLEOTIDE SEQUENCE [LARGE SCALE GENOMIC DNA]</scope>
    <source>
        <strain evidence="1 2">DSM 14724</strain>
    </source>
</reference>